<dbReference type="InterPro" id="IPR009875">
    <property type="entry name" value="PilZ_domain"/>
</dbReference>
<protein>
    <recommendedName>
        <fullName evidence="1">PilZ domain-containing protein</fullName>
    </recommendedName>
</protein>
<evidence type="ECO:0000313" key="2">
    <source>
        <dbReference type="EMBL" id="AOT70014.1"/>
    </source>
</evidence>
<evidence type="ECO:0000313" key="3">
    <source>
        <dbReference type="Proteomes" id="UP000095743"/>
    </source>
</evidence>
<organism evidence="2 3">
    <name type="scientific">Geosporobacter ferrireducens</name>
    <dbReference type="NCBI Taxonomy" id="1424294"/>
    <lineage>
        <taxon>Bacteria</taxon>
        <taxon>Bacillati</taxon>
        <taxon>Bacillota</taxon>
        <taxon>Clostridia</taxon>
        <taxon>Peptostreptococcales</taxon>
        <taxon>Thermotaleaceae</taxon>
        <taxon>Geosporobacter</taxon>
    </lineage>
</organism>
<reference evidence="2 3" key="1">
    <citation type="submission" date="2016-09" db="EMBL/GenBank/DDBJ databases">
        <title>Genomic analysis reveals versatility of anaerobic energy metabolism of Geosporobacter ferrireducens IRF9 of phylum Firmicutes.</title>
        <authorList>
            <person name="Kim S.-J."/>
        </authorList>
    </citation>
    <scope>NUCLEOTIDE SEQUENCE [LARGE SCALE GENOMIC DNA]</scope>
    <source>
        <strain evidence="2 3">IRF9</strain>
    </source>
</reference>
<dbReference type="AlphaFoldDB" id="A0A1D8GGH0"/>
<keyword evidence="3" id="KW-1185">Reference proteome</keyword>
<dbReference type="STRING" id="1424294.Gferi_10700"/>
<proteinExistence type="predicted"/>
<evidence type="ECO:0000259" key="1">
    <source>
        <dbReference type="Pfam" id="PF07238"/>
    </source>
</evidence>
<accession>A0A1D8GGH0</accession>
<dbReference type="KEGG" id="gfe:Gferi_10700"/>
<feature type="domain" description="PilZ" evidence="1">
    <location>
        <begin position="9"/>
        <end position="111"/>
    </location>
</feature>
<dbReference type="Proteomes" id="UP000095743">
    <property type="component" value="Chromosome"/>
</dbReference>
<dbReference type="Pfam" id="PF07238">
    <property type="entry name" value="PilZ"/>
    <property type="match status" value="1"/>
</dbReference>
<dbReference type="RefSeq" id="WP_069976285.1">
    <property type="nucleotide sequence ID" value="NZ_CP017269.1"/>
</dbReference>
<dbReference type="GO" id="GO:0035438">
    <property type="term" value="F:cyclic-di-GMP binding"/>
    <property type="evidence" value="ECO:0007669"/>
    <property type="project" value="InterPro"/>
</dbReference>
<dbReference type="EMBL" id="CP017269">
    <property type="protein sequence ID" value="AOT70014.1"/>
    <property type="molecule type" value="Genomic_DNA"/>
</dbReference>
<sequence>MEMRALNDKREYFRIKLNHPLCATMTIVLVDGHPMKTGSTNVCIKDIGPGGLRFMSHLKLPESKKVILEFDARICGQDYQFWGSVIRTHKKEAGVWEYGVEFYIDEATRSKYVYLFNQLAIKLYKYKQWHSCSICAKDEPAVCLRSRDGEGK</sequence>
<gene>
    <name evidence="2" type="ORF">Gferi_10700</name>
</gene>
<name>A0A1D8GGH0_9FIRM</name>